<dbReference type="AlphaFoldDB" id="A0A382IEP8"/>
<feature type="non-terminal residue" evidence="2">
    <location>
        <position position="262"/>
    </location>
</feature>
<accession>A0A382IEP8</accession>
<evidence type="ECO:0000313" key="2">
    <source>
        <dbReference type="EMBL" id="SVB98028.1"/>
    </source>
</evidence>
<dbReference type="InterPro" id="IPR052030">
    <property type="entry name" value="Peptidase_M20/M20A_hydrolases"/>
</dbReference>
<dbReference type="Pfam" id="PF01546">
    <property type="entry name" value="Peptidase_M20"/>
    <property type="match status" value="1"/>
</dbReference>
<reference evidence="2" key="1">
    <citation type="submission" date="2018-05" db="EMBL/GenBank/DDBJ databases">
        <authorList>
            <person name="Lanie J.A."/>
            <person name="Ng W.-L."/>
            <person name="Kazmierczak K.M."/>
            <person name="Andrzejewski T.M."/>
            <person name="Davidsen T.M."/>
            <person name="Wayne K.J."/>
            <person name="Tettelin H."/>
            <person name="Glass J.I."/>
            <person name="Rusch D."/>
            <person name="Podicherti R."/>
            <person name="Tsui H.-C.T."/>
            <person name="Winkler M.E."/>
        </authorList>
    </citation>
    <scope>NUCLEOTIDE SEQUENCE</scope>
</reference>
<feature type="domain" description="Peptidase M20 dimerisation" evidence="1">
    <location>
        <begin position="182"/>
        <end position="254"/>
    </location>
</feature>
<dbReference type="NCBIfam" id="TIGR01891">
    <property type="entry name" value="amidohydrolases"/>
    <property type="match status" value="1"/>
</dbReference>
<dbReference type="InterPro" id="IPR017439">
    <property type="entry name" value="Amidohydrolase"/>
</dbReference>
<evidence type="ECO:0000259" key="1">
    <source>
        <dbReference type="Pfam" id="PF07687"/>
    </source>
</evidence>
<sequence length="262" mass="27596">MTIAKETLSETTTQAIEAARPELVEVALDIHAHPELNYQEQHAAQLLSGTLEKHGFKVERGVGGVETAFTATLPGGVGDGPTVAVLAEYDALPEIGHGCGHNLIAMAAIGAGLGLKANLGNLPGNIMVIGTPAEEGGGGKIRMLDAGVFKGVDAVLSSHPSSNRTVIPTEIPMGESWSLAMVGYRYIFHGKAAHAAAMPHEGINALNGVIHLFNGIDSLRQHLREDTRIHGIITDGGMAPNVVPEYAAANFMLRCRDRDYLS</sequence>
<dbReference type="EMBL" id="UINC01066890">
    <property type="protein sequence ID" value="SVB98028.1"/>
    <property type="molecule type" value="Genomic_DNA"/>
</dbReference>
<dbReference type="Gene3D" id="3.40.630.10">
    <property type="entry name" value="Zn peptidases"/>
    <property type="match status" value="1"/>
</dbReference>
<dbReference type="Pfam" id="PF07687">
    <property type="entry name" value="M20_dimer"/>
    <property type="match status" value="1"/>
</dbReference>
<dbReference type="Gene3D" id="3.30.70.360">
    <property type="match status" value="1"/>
</dbReference>
<dbReference type="InterPro" id="IPR002933">
    <property type="entry name" value="Peptidase_M20"/>
</dbReference>
<dbReference type="GO" id="GO:0046657">
    <property type="term" value="P:folic acid catabolic process"/>
    <property type="evidence" value="ECO:0007669"/>
    <property type="project" value="TreeGrafter"/>
</dbReference>
<proteinExistence type="predicted"/>
<dbReference type="InterPro" id="IPR011650">
    <property type="entry name" value="Peptidase_M20_dimer"/>
</dbReference>
<protein>
    <recommendedName>
        <fullName evidence="1">Peptidase M20 dimerisation domain-containing protein</fullName>
    </recommendedName>
</protein>
<dbReference type="GO" id="GO:0005737">
    <property type="term" value="C:cytoplasm"/>
    <property type="evidence" value="ECO:0007669"/>
    <property type="project" value="TreeGrafter"/>
</dbReference>
<name>A0A382IEP8_9ZZZZ</name>
<dbReference type="PANTHER" id="PTHR30575">
    <property type="entry name" value="PEPTIDASE M20"/>
    <property type="match status" value="1"/>
</dbReference>
<gene>
    <name evidence="2" type="ORF">METZ01_LOCUS250882</name>
</gene>
<dbReference type="SUPFAM" id="SSF53187">
    <property type="entry name" value="Zn-dependent exopeptidases"/>
    <property type="match status" value="1"/>
</dbReference>
<organism evidence="2">
    <name type="scientific">marine metagenome</name>
    <dbReference type="NCBI Taxonomy" id="408172"/>
    <lineage>
        <taxon>unclassified sequences</taxon>
        <taxon>metagenomes</taxon>
        <taxon>ecological metagenomes</taxon>
    </lineage>
</organism>
<dbReference type="PANTHER" id="PTHR30575:SF0">
    <property type="entry name" value="XAA-ARG DIPEPTIDASE"/>
    <property type="match status" value="1"/>
</dbReference>
<dbReference type="GO" id="GO:0071713">
    <property type="term" value="F:para-aminobenzoyl-glutamate hydrolase activity"/>
    <property type="evidence" value="ECO:0007669"/>
    <property type="project" value="TreeGrafter"/>
</dbReference>
<dbReference type="GO" id="GO:0016805">
    <property type="term" value="F:dipeptidase activity"/>
    <property type="evidence" value="ECO:0007669"/>
    <property type="project" value="TreeGrafter"/>
</dbReference>